<name>A0A1H0ACR3_9PSED</name>
<dbReference type="Gene3D" id="1.10.260.40">
    <property type="entry name" value="lambda repressor-like DNA-binding domains"/>
    <property type="match status" value="1"/>
</dbReference>
<proteinExistence type="predicted"/>
<dbReference type="STRING" id="198616.SAMN05216193_102156"/>
<dbReference type="AlphaFoldDB" id="A0A1H0ACR3"/>
<dbReference type="Pfam" id="PF13560">
    <property type="entry name" value="HTH_31"/>
    <property type="match status" value="1"/>
</dbReference>
<organism evidence="2 3">
    <name type="scientific">Pseudomonas jinjuensis</name>
    <dbReference type="NCBI Taxonomy" id="198616"/>
    <lineage>
        <taxon>Bacteria</taxon>
        <taxon>Pseudomonadati</taxon>
        <taxon>Pseudomonadota</taxon>
        <taxon>Gammaproteobacteria</taxon>
        <taxon>Pseudomonadales</taxon>
        <taxon>Pseudomonadaceae</taxon>
        <taxon>Pseudomonas</taxon>
    </lineage>
</organism>
<dbReference type="InterPro" id="IPR010982">
    <property type="entry name" value="Lambda_DNA-bd_dom_sf"/>
</dbReference>
<dbReference type="RefSeq" id="WP_084309923.1">
    <property type="nucleotide sequence ID" value="NZ_FNIJ01000002.1"/>
</dbReference>
<dbReference type="EMBL" id="FNIJ01000002">
    <property type="protein sequence ID" value="SDN30516.1"/>
    <property type="molecule type" value="Genomic_DNA"/>
</dbReference>
<dbReference type="PROSITE" id="PS50943">
    <property type="entry name" value="HTH_CROC1"/>
    <property type="match status" value="1"/>
</dbReference>
<evidence type="ECO:0000259" key="1">
    <source>
        <dbReference type="PROSITE" id="PS50943"/>
    </source>
</evidence>
<accession>A0A1H0ACR3</accession>
<dbReference type="InterPro" id="IPR001387">
    <property type="entry name" value="Cro/C1-type_HTH"/>
</dbReference>
<dbReference type="Proteomes" id="UP000242957">
    <property type="component" value="Unassembled WGS sequence"/>
</dbReference>
<dbReference type="SUPFAM" id="SSF47413">
    <property type="entry name" value="lambda repressor-like DNA-binding domains"/>
    <property type="match status" value="1"/>
</dbReference>
<sequence>MNVQVIMRDGEAEYAVVPWADYQALLAAAGKTAAQPVSPPLAATAASGTPDWRSLREARGFSVEQVARSVGISPSYLELIESGEREASEAIQFGLRRALGMNAESGL</sequence>
<keyword evidence="3" id="KW-1185">Reference proteome</keyword>
<gene>
    <name evidence="2" type="ORF">SAMN05216193_102156</name>
</gene>
<dbReference type="CDD" id="cd00093">
    <property type="entry name" value="HTH_XRE"/>
    <property type="match status" value="1"/>
</dbReference>
<protein>
    <submittedName>
        <fullName evidence="2">Helix-turn-helix domain-containing protein</fullName>
    </submittedName>
</protein>
<evidence type="ECO:0000313" key="3">
    <source>
        <dbReference type="Proteomes" id="UP000242957"/>
    </source>
</evidence>
<evidence type="ECO:0000313" key="2">
    <source>
        <dbReference type="EMBL" id="SDN30516.1"/>
    </source>
</evidence>
<dbReference type="GO" id="GO:0003677">
    <property type="term" value="F:DNA binding"/>
    <property type="evidence" value="ECO:0007669"/>
    <property type="project" value="InterPro"/>
</dbReference>
<reference evidence="3" key="1">
    <citation type="submission" date="2016-10" db="EMBL/GenBank/DDBJ databases">
        <authorList>
            <person name="Varghese N."/>
            <person name="Submissions S."/>
        </authorList>
    </citation>
    <scope>NUCLEOTIDE SEQUENCE [LARGE SCALE GENOMIC DNA]</scope>
    <source>
        <strain evidence="3">JCM 21621</strain>
    </source>
</reference>
<dbReference type="OrthoDB" id="129597at2"/>
<feature type="domain" description="HTH cro/C1-type" evidence="1">
    <location>
        <begin position="53"/>
        <end position="107"/>
    </location>
</feature>